<accession>A0A9W9YBV7</accession>
<dbReference type="GO" id="GO:0006152">
    <property type="term" value="P:purine nucleoside catabolic process"/>
    <property type="evidence" value="ECO:0007669"/>
    <property type="project" value="TreeGrafter"/>
</dbReference>
<dbReference type="CDD" id="cd01285">
    <property type="entry name" value="nucleoside_deaminase"/>
    <property type="match status" value="1"/>
</dbReference>
<dbReference type="AlphaFoldDB" id="A0A9W9YBV7"/>
<keyword evidence="2" id="KW-0862">Zinc</keyword>
<comment type="caution">
    <text evidence="4">The sequence shown here is derived from an EMBL/GenBank/DDBJ whole genome shotgun (WGS) entry which is preliminary data.</text>
</comment>
<evidence type="ECO:0000313" key="4">
    <source>
        <dbReference type="EMBL" id="KAJ7328540.1"/>
    </source>
</evidence>
<proteinExistence type="predicted"/>
<dbReference type="Proteomes" id="UP001163046">
    <property type="component" value="Unassembled WGS sequence"/>
</dbReference>
<dbReference type="PANTHER" id="PTHR11079">
    <property type="entry name" value="CYTOSINE DEAMINASE FAMILY MEMBER"/>
    <property type="match status" value="1"/>
</dbReference>
<feature type="domain" description="CMP/dCMP-type deaminase" evidence="3">
    <location>
        <begin position="9"/>
        <end position="141"/>
    </location>
</feature>
<evidence type="ECO:0000313" key="5">
    <source>
        <dbReference type="Proteomes" id="UP001163046"/>
    </source>
</evidence>
<dbReference type="InterPro" id="IPR016193">
    <property type="entry name" value="Cytidine_deaminase-like"/>
</dbReference>
<dbReference type="PROSITE" id="PS51747">
    <property type="entry name" value="CYT_DCMP_DEAMINASES_2"/>
    <property type="match status" value="1"/>
</dbReference>
<dbReference type="GO" id="GO:0008270">
    <property type="term" value="F:zinc ion binding"/>
    <property type="evidence" value="ECO:0007669"/>
    <property type="project" value="InterPro"/>
</dbReference>
<keyword evidence="5" id="KW-1185">Reference proteome</keyword>
<dbReference type="InterPro" id="IPR016192">
    <property type="entry name" value="APOBEC/CMP_deaminase_Zn-bd"/>
</dbReference>
<dbReference type="Gene3D" id="3.40.140.10">
    <property type="entry name" value="Cytidine Deaminase, domain 2"/>
    <property type="match status" value="1"/>
</dbReference>
<gene>
    <name evidence="4" type="ORF">OS493_024456</name>
</gene>
<dbReference type="GO" id="GO:0047974">
    <property type="term" value="F:guanosine deaminase activity"/>
    <property type="evidence" value="ECO:0007669"/>
    <property type="project" value="TreeGrafter"/>
</dbReference>
<dbReference type="SUPFAM" id="SSF53927">
    <property type="entry name" value="Cytidine deaminase-like"/>
    <property type="match status" value="1"/>
</dbReference>
<evidence type="ECO:0000256" key="1">
    <source>
        <dbReference type="ARBA" id="ARBA00022723"/>
    </source>
</evidence>
<sequence>MTSYKPTKEEKERFMSRAIELSDEGPSKGHGGPYGAVIVKDGKVIGEGYNREIIDNDPTGHGEMTAIRRACQNIQSADLNGCEIYTSCEPCSMCTAAIRLCRLDHVYYGNRLADTRDCFDGELLVKYCSTPIDERANTGSRSWARRLAPSIIKWANDPNLKLSLFQKY</sequence>
<dbReference type="PANTHER" id="PTHR11079:SF161">
    <property type="entry name" value="CMP_DCMP-TYPE DEAMINASE DOMAIN-CONTAINING PROTEIN"/>
    <property type="match status" value="1"/>
</dbReference>
<protein>
    <recommendedName>
        <fullName evidence="3">CMP/dCMP-type deaminase domain-containing protein</fullName>
    </recommendedName>
</protein>
<dbReference type="Pfam" id="PF00383">
    <property type="entry name" value="dCMP_cyt_deam_1"/>
    <property type="match status" value="1"/>
</dbReference>
<keyword evidence="1" id="KW-0479">Metal-binding</keyword>
<dbReference type="OrthoDB" id="408702at2759"/>
<reference evidence="4" key="1">
    <citation type="submission" date="2023-01" db="EMBL/GenBank/DDBJ databases">
        <title>Genome assembly of the deep-sea coral Lophelia pertusa.</title>
        <authorList>
            <person name="Herrera S."/>
            <person name="Cordes E."/>
        </authorList>
    </citation>
    <scope>NUCLEOTIDE SEQUENCE</scope>
    <source>
        <strain evidence="4">USNM1676648</strain>
        <tissue evidence="4">Polyp</tissue>
    </source>
</reference>
<evidence type="ECO:0000256" key="2">
    <source>
        <dbReference type="ARBA" id="ARBA00022833"/>
    </source>
</evidence>
<evidence type="ECO:0000259" key="3">
    <source>
        <dbReference type="PROSITE" id="PS51747"/>
    </source>
</evidence>
<organism evidence="4 5">
    <name type="scientific">Desmophyllum pertusum</name>
    <dbReference type="NCBI Taxonomy" id="174260"/>
    <lineage>
        <taxon>Eukaryota</taxon>
        <taxon>Metazoa</taxon>
        <taxon>Cnidaria</taxon>
        <taxon>Anthozoa</taxon>
        <taxon>Hexacorallia</taxon>
        <taxon>Scleractinia</taxon>
        <taxon>Caryophylliina</taxon>
        <taxon>Caryophylliidae</taxon>
        <taxon>Desmophyllum</taxon>
    </lineage>
</organism>
<dbReference type="EMBL" id="MU827796">
    <property type="protein sequence ID" value="KAJ7328540.1"/>
    <property type="molecule type" value="Genomic_DNA"/>
</dbReference>
<dbReference type="InterPro" id="IPR002125">
    <property type="entry name" value="CMP_dCMP_dom"/>
</dbReference>
<name>A0A9W9YBV7_9CNID</name>
<dbReference type="PROSITE" id="PS00903">
    <property type="entry name" value="CYT_DCMP_DEAMINASES_1"/>
    <property type="match status" value="1"/>
</dbReference>